<protein>
    <recommendedName>
        <fullName evidence="4">DUF1570 domain-containing protein</fullName>
    </recommendedName>
</protein>
<proteinExistence type="predicted"/>
<feature type="region of interest" description="Disordered" evidence="1">
    <location>
        <begin position="343"/>
        <end position="365"/>
    </location>
</feature>
<organism evidence="2 3">
    <name type="scientific">Ereboglobus luteus</name>
    <dbReference type="NCBI Taxonomy" id="1796921"/>
    <lineage>
        <taxon>Bacteria</taxon>
        <taxon>Pseudomonadati</taxon>
        <taxon>Verrucomicrobiota</taxon>
        <taxon>Opitutia</taxon>
        <taxon>Opitutales</taxon>
        <taxon>Opitutaceae</taxon>
        <taxon>Ereboglobus</taxon>
    </lineage>
</organism>
<dbReference type="KEGG" id="elut:CKA38_00975"/>
<evidence type="ECO:0008006" key="4">
    <source>
        <dbReference type="Google" id="ProtNLM"/>
    </source>
</evidence>
<gene>
    <name evidence="2" type="ORF">CKA38_00975</name>
</gene>
<evidence type="ECO:0000256" key="1">
    <source>
        <dbReference type="SAM" id="MobiDB-lite"/>
    </source>
</evidence>
<reference evidence="2 3" key="1">
    <citation type="journal article" date="2018" name="Syst. Appl. Microbiol.">
        <title>Ereboglobus luteus gen. nov. sp. nov. from cockroach guts, and new insights into the oxygen relationship of the genera Opitutus and Didymococcus (Verrucomicrobia: Opitutaceae).</title>
        <authorList>
            <person name="Tegtmeier D."/>
            <person name="Belitz A."/>
            <person name="Radek R."/>
            <person name="Heimerl T."/>
            <person name="Brune A."/>
        </authorList>
    </citation>
    <scope>NUCLEOTIDE SEQUENCE [LARGE SCALE GENOMIC DNA]</scope>
    <source>
        <strain evidence="2 3">Ho45</strain>
    </source>
</reference>
<name>A0A2U8E002_9BACT</name>
<accession>A0A2U8E002</accession>
<sequence length="531" mass="61071">MFLVVLLLLQANVAVGAEKELKWQFVRSEHFTMLSATNKTDSRELLMRLEQLRTMFLNALLKRRAREMPCTIVMFDTRSQFEPYMPLYKGKVKPVGGFFMPGRFGSHMAMSNEHYEHAARTIIHEYLHSLVGAYAPGIPVWLNEGLAELYETFSSEGDDVEVGRAHKGHLRTLSESKWLPMEEFLKVTHGSPHYNESDKISVFYAQSWLFTHYLICGEFADKGALGRFINASLDPDIPMARAFEESFGMDYKTMERALKKYLRAGKHSVRRAKIPYAPILKKIEITPADPIDAELTTLYLKFRRHRDNGMAEQRLREILRTQPDNARAHAFLYEVLLASSMPRRSADGQAPARPTPDERRRMQEKRKLARQSLLRAVECKSDNAAVYAVLADEEFNRIDFHLGKFIKPDVSERLRGWLDHAIALDPDYLDAYNTLALVEAFSEEFREDKWPSIIEAVKARRPLGRGWIGLAAMCWRFDEKEQCAEILRRFKDAPSVDRRASRFASAMLDECEGRVRKKSAKKMSVPAKPGE</sequence>
<keyword evidence="3" id="KW-1185">Reference proteome</keyword>
<dbReference type="Proteomes" id="UP000244896">
    <property type="component" value="Chromosome"/>
</dbReference>
<dbReference type="EMBL" id="CP023004">
    <property type="protein sequence ID" value="AWI08024.1"/>
    <property type="molecule type" value="Genomic_DNA"/>
</dbReference>
<evidence type="ECO:0000313" key="3">
    <source>
        <dbReference type="Proteomes" id="UP000244896"/>
    </source>
</evidence>
<evidence type="ECO:0000313" key="2">
    <source>
        <dbReference type="EMBL" id="AWI08024.1"/>
    </source>
</evidence>
<dbReference type="InterPro" id="IPR011990">
    <property type="entry name" value="TPR-like_helical_dom_sf"/>
</dbReference>
<dbReference type="Gene3D" id="1.25.40.10">
    <property type="entry name" value="Tetratricopeptide repeat domain"/>
    <property type="match status" value="1"/>
</dbReference>
<dbReference type="AlphaFoldDB" id="A0A2U8E002"/>